<organism evidence="1 2">
    <name type="scientific">Claviceps purpurea (strain 20.1)</name>
    <name type="common">Ergot fungus</name>
    <name type="synonym">Sphacelia segetum</name>
    <dbReference type="NCBI Taxonomy" id="1111077"/>
    <lineage>
        <taxon>Eukaryota</taxon>
        <taxon>Fungi</taxon>
        <taxon>Dikarya</taxon>
        <taxon>Ascomycota</taxon>
        <taxon>Pezizomycotina</taxon>
        <taxon>Sordariomycetes</taxon>
        <taxon>Hypocreomycetidae</taxon>
        <taxon>Hypocreales</taxon>
        <taxon>Clavicipitaceae</taxon>
        <taxon>Claviceps</taxon>
    </lineage>
</organism>
<accession>M1VZD9</accession>
<gene>
    <name evidence="1" type="ORF">CPUR_08801</name>
</gene>
<sequence>MSDAVVADAQRRNGKAGWLALEKKRGAVSEEVHLLPGASSSIV</sequence>
<dbReference type="HOGENOM" id="CLU_3242091_0_0_1"/>
<protein>
    <submittedName>
        <fullName evidence="1">Uncharacterized protein</fullName>
    </submittedName>
</protein>
<keyword evidence="2" id="KW-1185">Reference proteome</keyword>
<dbReference type="EMBL" id="CAGA01000138">
    <property type="protein sequence ID" value="CCE34862.1"/>
    <property type="molecule type" value="Genomic_DNA"/>
</dbReference>
<name>M1VZD9_CLAP2</name>
<evidence type="ECO:0000313" key="2">
    <source>
        <dbReference type="Proteomes" id="UP000016801"/>
    </source>
</evidence>
<reference evidence="1 2" key="1">
    <citation type="journal article" date="2013" name="PLoS Genet.">
        <title>Plant-symbiotic fungi as chemical engineers: Multi-genome analysis of the Clavicipitaceae reveals dynamics of alkaloid loci.</title>
        <authorList>
            <person name="Schardl C.L."/>
            <person name="Young C.A."/>
            <person name="Hesse U."/>
            <person name="Amyotte S.G."/>
            <person name="Andreeva K."/>
            <person name="Calie P.J."/>
            <person name="Fleetwood D.J."/>
            <person name="Haws D.C."/>
            <person name="Moore N."/>
            <person name="Oeser B."/>
            <person name="Panaccione D.G."/>
            <person name="Schweri K.K."/>
            <person name="Voisey C.R."/>
            <person name="Farman M.L."/>
            <person name="Jaromczyk J.W."/>
            <person name="Roe B.A."/>
            <person name="O'Sullivan D.M."/>
            <person name="Scott B."/>
            <person name="Tudzynski P."/>
            <person name="An Z."/>
            <person name="Arnaoudova E.G."/>
            <person name="Bullock C.T."/>
            <person name="Charlton N.D."/>
            <person name="Chen L."/>
            <person name="Cox M."/>
            <person name="Dinkins R.D."/>
            <person name="Florea S."/>
            <person name="Glenn A.E."/>
            <person name="Gordon A."/>
            <person name="Gueldener U."/>
            <person name="Harris D.R."/>
            <person name="Hollin W."/>
            <person name="Jaromczyk J."/>
            <person name="Johnson R.D."/>
            <person name="Khan A.K."/>
            <person name="Leistner E."/>
            <person name="Leuchtmann A."/>
            <person name="Li C."/>
            <person name="Liu J."/>
            <person name="Liu J."/>
            <person name="Liu M."/>
            <person name="Mace W."/>
            <person name="Machado C."/>
            <person name="Nagabhyru P."/>
            <person name="Pan J."/>
            <person name="Schmid J."/>
            <person name="Sugawara K."/>
            <person name="Steiner U."/>
            <person name="Takach J.E."/>
            <person name="Tanaka E."/>
            <person name="Webb J.S."/>
            <person name="Wilson E.V."/>
            <person name="Wiseman J.L."/>
            <person name="Yoshida R."/>
            <person name="Zeng Z."/>
        </authorList>
    </citation>
    <scope>NUCLEOTIDE SEQUENCE [LARGE SCALE GENOMIC DNA]</scope>
    <source>
        <strain evidence="1 2">20.1</strain>
    </source>
</reference>
<dbReference type="Proteomes" id="UP000016801">
    <property type="component" value="Unassembled WGS sequence"/>
</dbReference>
<dbReference type="VEuPathDB" id="FungiDB:CPUR_08801"/>
<dbReference type="AlphaFoldDB" id="M1VZD9"/>
<proteinExistence type="predicted"/>
<comment type="caution">
    <text evidence="1">The sequence shown here is derived from an EMBL/GenBank/DDBJ whole genome shotgun (WGS) entry which is preliminary data.</text>
</comment>
<evidence type="ECO:0000313" key="1">
    <source>
        <dbReference type="EMBL" id="CCE34862.1"/>
    </source>
</evidence>